<evidence type="ECO:0000259" key="4">
    <source>
        <dbReference type="PROSITE" id="PS50932"/>
    </source>
</evidence>
<reference evidence="5" key="1">
    <citation type="submission" date="2020-10" db="EMBL/GenBank/DDBJ databases">
        <authorList>
            <person name="Gilroy R."/>
        </authorList>
    </citation>
    <scope>NUCLEOTIDE SEQUENCE</scope>
    <source>
        <strain evidence="5">CHK190-19873</strain>
    </source>
</reference>
<dbReference type="InterPro" id="IPR046335">
    <property type="entry name" value="LacI/GalR-like_sensor"/>
</dbReference>
<dbReference type="SUPFAM" id="SSF53822">
    <property type="entry name" value="Periplasmic binding protein-like I"/>
    <property type="match status" value="1"/>
</dbReference>
<comment type="caution">
    <text evidence="5">The sequence shown here is derived from an EMBL/GenBank/DDBJ whole genome shotgun (WGS) entry which is preliminary data.</text>
</comment>
<dbReference type="PANTHER" id="PTHR30146:SF109">
    <property type="entry name" value="HTH-TYPE TRANSCRIPTIONAL REGULATOR GALS"/>
    <property type="match status" value="1"/>
</dbReference>
<keyword evidence="3" id="KW-0804">Transcription</keyword>
<dbReference type="GO" id="GO:0000976">
    <property type="term" value="F:transcription cis-regulatory region binding"/>
    <property type="evidence" value="ECO:0007669"/>
    <property type="project" value="TreeGrafter"/>
</dbReference>
<dbReference type="InterPro" id="IPR028082">
    <property type="entry name" value="Peripla_BP_I"/>
</dbReference>
<feature type="domain" description="HTH lacI-type" evidence="4">
    <location>
        <begin position="4"/>
        <end position="58"/>
    </location>
</feature>
<organism evidence="5 6">
    <name type="scientific">Candidatus Limivivens intestinipullorum</name>
    <dbReference type="NCBI Taxonomy" id="2840858"/>
    <lineage>
        <taxon>Bacteria</taxon>
        <taxon>Bacillati</taxon>
        <taxon>Bacillota</taxon>
        <taxon>Clostridia</taxon>
        <taxon>Lachnospirales</taxon>
        <taxon>Lachnospiraceae</taxon>
        <taxon>Lachnospiraceae incertae sedis</taxon>
        <taxon>Candidatus Limivivens</taxon>
    </lineage>
</organism>
<dbReference type="Pfam" id="PF00356">
    <property type="entry name" value="LacI"/>
    <property type="match status" value="1"/>
</dbReference>
<dbReference type="GO" id="GO:0003700">
    <property type="term" value="F:DNA-binding transcription factor activity"/>
    <property type="evidence" value="ECO:0007669"/>
    <property type="project" value="TreeGrafter"/>
</dbReference>
<evidence type="ECO:0000256" key="1">
    <source>
        <dbReference type="ARBA" id="ARBA00023015"/>
    </source>
</evidence>
<evidence type="ECO:0000313" key="6">
    <source>
        <dbReference type="Proteomes" id="UP000823935"/>
    </source>
</evidence>
<proteinExistence type="predicted"/>
<dbReference type="Gene3D" id="1.10.260.40">
    <property type="entry name" value="lambda repressor-like DNA-binding domains"/>
    <property type="match status" value="1"/>
</dbReference>
<dbReference type="PROSITE" id="PS00356">
    <property type="entry name" value="HTH_LACI_1"/>
    <property type="match status" value="1"/>
</dbReference>
<evidence type="ECO:0000256" key="3">
    <source>
        <dbReference type="ARBA" id="ARBA00023163"/>
    </source>
</evidence>
<reference evidence="5" key="2">
    <citation type="journal article" date="2021" name="PeerJ">
        <title>Extensive microbial diversity within the chicken gut microbiome revealed by metagenomics and culture.</title>
        <authorList>
            <person name="Gilroy R."/>
            <person name="Ravi A."/>
            <person name="Getino M."/>
            <person name="Pursley I."/>
            <person name="Horton D.L."/>
            <person name="Alikhan N.F."/>
            <person name="Baker D."/>
            <person name="Gharbi K."/>
            <person name="Hall N."/>
            <person name="Watson M."/>
            <person name="Adriaenssens E.M."/>
            <person name="Foster-Nyarko E."/>
            <person name="Jarju S."/>
            <person name="Secka A."/>
            <person name="Antonio M."/>
            <person name="Oren A."/>
            <person name="Chaudhuri R.R."/>
            <person name="La Ragione R."/>
            <person name="Hildebrand F."/>
            <person name="Pallen M.J."/>
        </authorList>
    </citation>
    <scope>NUCLEOTIDE SEQUENCE</scope>
    <source>
        <strain evidence="5">CHK190-19873</strain>
    </source>
</reference>
<dbReference type="Pfam" id="PF13377">
    <property type="entry name" value="Peripla_BP_3"/>
    <property type="match status" value="1"/>
</dbReference>
<dbReference type="Gene3D" id="3.40.50.2300">
    <property type="match status" value="2"/>
</dbReference>
<keyword evidence="2 5" id="KW-0238">DNA-binding</keyword>
<dbReference type="InterPro" id="IPR010982">
    <property type="entry name" value="Lambda_DNA-bd_dom_sf"/>
</dbReference>
<dbReference type="Proteomes" id="UP000823935">
    <property type="component" value="Unassembled WGS sequence"/>
</dbReference>
<name>A0A9D1EU93_9FIRM</name>
<sequence length="334" mass="37939">MAEVKLKDIANAVGVSTVTVSNALSGKKGVSGEMRDRIETVAQEMGYDLSRYERKETGARIGVVASHHYLEIGNSFYWAMYQQVVYAASKSHSVTMLEVLDLELQNTTELPKLLSEKAVDGLIVIGWMFEPYIRNLVKVSEVPVVLLDFRVRGIRCDTVMSGNFVGMYKVTRYLLERGHREIAFVGSILANENLMDRYYGYKKALLEAGIPERKEWILEDRDLMTGEMRLELPENMPTAFACSGDLAAQWVYEALKEKGYCVPQDISLIGYDNYLPWHPLSKELTSYNVDMKKMAAMAVKRLLGKIRGAESYYGTRYIDSYIVERSSVKELRQV</sequence>
<dbReference type="CDD" id="cd01392">
    <property type="entry name" value="HTH_LacI"/>
    <property type="match status" value="1"/>
</dbReference>
<dbReference type="InterPro" id="IPR000843">
    <property type="entry name" value="HTH_LacI"/>
</dbReference>
<dbReference type="SUPFAM" id="SSF47413">
    <property type="entry name" value="lambda repressor-like DNA-binding domains"/>
    <property type="match status" value="1"/>
</dbReference>
<dbReference type="PROSITE" id="PS50932">
    <property type="entry name" value="HTH_LACI_2"/>
    <property type="match status" value="1"/>
</dbReference>
<protein>
    <submittedName>
        <fullName evidence="5">LacI family DNA-binding transcriptional regulator</fullName>
    </submittedName>
</protein>
<keyword evidence="1" id="KW-0805">Transcription regulation</keyword>
<gene>
    <name evidence="5" type="ORF">IAB44_11060</name>
</gene>
<accession>A0A9D1EU93</accession>
<dbReference type="SMART" id="SM00354">
    <property type="entry name" value="HTH_LACI"/>
    <property type="match status" value="1"/>
</dbReference>
<dbReference type="EMBL" id="DVIQ01000068">
    <property type="protein sequence ID" value="HIS32068.1"/>
    <property type="molecule type" value="Genomic_DNA"/>
</dbReference>
<dbReference type="PANTHER" id="PTHR30146">
    <property type="entry name" value="LACI-RELATED TRANSCRIPTIONAL REPRESSOR"/>
    <property type="match status" value="1"/>
</dbReference>
<dbReference type="AlphaFoldDB" id="A0A9D1EU93"/>
<evidence type="ECO:0000256" key="2">
    <source>
        <dbReference type="ARBA" id="ARBA00023125"/>
    </source>
</evidence>
<evidence type="ECO:0000313" key="5">
    <source>
        <dbReference type="EMBL" id="HIS32068.1"/>
    </source>
</evidence>